<gene>
    <name evidence="2" type="ORF">HannXRQ_Chr02g0059241</name>
    <name evidence="1" type="ORF">HanXRQr2_Chr02g0086201</name>
</gene>
<name>A0A251VL23_HELAN</name>
<dbReference type="InParanoid" id="A0A251VL23"/>
<reference evidence="1" key="3">
    <citation type="submission" date="2020-06" db="EMBL/GenBank/DDBJ databases">
        <title>Helianthus annuus Genome sequencing and assembly Release 2.</title>
        <authorList>
            <person name="Gouzy J."/>
            <person name="Langlade N."/>
            <person name="Munos S."/>
        </authorList>
    </citation>
    <scope>NUCLEOTIDE SEQUENCE</scope>
    <source>
        <tissue evidence="1">Leaves</tissue>
    </source>
</reference>
<dbReference type="EMBL" id="MNCJ02000317">
    <property type="protein sequence ID" value="KAF5820209.1"/>
    <property type="molecule type" value="Genomic_DNA"/>
</dbReference>
<reference evidence="1 3" key="1">
    <citation type="journal article" date="2017" name="Nature">
        <title>The sunflower genome provides insights into oil metabolism, flowering and Asterid evolution.</title>
        <authorList>
            <person name="Badouin H."/>
            <person name="Gouzy J."/>
            <person name="Grassa C.J."/>
            <person name="Murat F."/>
            <person name="Staton S.E."/>
            <person name="Cottret L."/>
            <person name="Lelandais-Briere C."/>
            <person name="Owens G.L."/>
            <person name="Carrere S."/>
            <person name="Mayjonade B."/>
            <person name="Legrand L."/>
            <person name="Gill N."/>
            <person name="Kane N.C."/>
            <person name="Bowers J.E."/>
            <person name="Hubner S."/>
            <person name="Bellec A."/>
            <person name="Berard A."/>
            <person name="Berges H."/>
            <person name="Blanchet N."/>
            <person name="Boniface M.C."/>
            <person name="Brunel D."/>
            <person name="Catrice O."/>
            <person name="Chaidir N."/>
            <person name="Claudel C."/>
            <person name="Donnadieu C."/>
            <person name="Faraut T."/>
            <person name="Fievet G."/>
            <person name="Helmstetter N."/>
            <person name="King M."/>
            <person name="Knapp S.J."/>
            <person name="Lai Z."/>
            <person name="Le Paslier M.C."/>
            <person name="Lippi Y."/>
            <person name="Lorenzon L."/>
            <person name="Mandel J.R."/>
            <person name="Marage G."/>
            <person name="Marchand G."/>
            <person name="Marquand E."/>
            <person name="Bret-Mestries E."/>
            <person name="Morien E."/>
            <person name="Nambeesan S."/>
            <person name="Nguyen T."/>
            <person name="Pegot-Espagnet P."/>
            <person name="Pouilly N."/>
            <person name="Raftis F."/>
            <person name="Sallet E."/>
            <person name="Schiex T."/>
            <person name="Thomas J."/>
            <person name="Vandecasteele C."/>
            <person name="Vares D."/>
            <person name="Vear F."/>
            <person name="Vautrin S."/>
            <person name="Crespi M."/>
            <person name="Mangin B."/>
            <person name="Burke J.M."/>
            <person name="Salse J."/>
            <person name="Munos S."/>
            <person name="Vincourt P."/>
            <person name="Rieseberg L.H."/>
            <person name="Langlade N.B."/>
        </authorList>
    </citation>
    <scope>NUCLEOTIDE SEQUENCE [LARGE SCALE GENOMIC DNA]</scope>
    <source>
        <strain evidence="3">cv. SF193</strain>
        <tissue evidence="1">Leaves</tissue>
    </source>
</reference>
<protein>
    <submittedName>
        <fullName evidence="2">Uncharacterized protein</fullName>
    </submittedName>
</protein>
<accession>A0A251VL23</accession>
<proteinExistence type="predicted"/>
<evidence type="ECO:0000313" key="2">
    <source>
        <dbReference type="EMBL" id="OTG35672.1"/>
    </source>
</evidence>
<dbReference type="Gramene" id="mRNA:HanXRQr2_Chr02g0086201">
    <property type="protein sequence ID" value="mRNA:HanXRQr2_Chr02g0086201"/>
    <property type="gene ID" value="HanXRQr2_Chr02g0086201"/>
</dbReference>
<evidence type="ECO:0000313" key="3">
    <source>
        <dbReference type="Proteomes" id="UP000215914"/>
    </source>
</evidence>
<dbReference type="EMBL" id="CM007891">
    <property type="protein sequence ID" value="OTG35672.1"/>
    <property type="molecule type" value="Genomic_DNA"/>
</dbReference>
<dbReference type="AlphaFoldDB" id="A0A251VL23"/>
<keyword evidence="3" id="KW-1185">Reference proteome</keyword>
<organism evidence="2 3">
    <name type="scientific">Helianthus annuus</name>
    <name type="common">Common sunflower</name>
    <dbReference type="NCBI Taxonomy" id="4232"/>
    <lineage>
        <taxon>Eukaryota</taxon>
        <taxon>Viridiplantae</taxon>
        <taxon>Streptophyta</taxon>
        <taxon>Embryophyta</taxon>
        <taxon>Tracheophyta</taxon>
        <taxon>Spermatophyta</taxon>
        <taxon>Magnoliopsida</taxon>
        <taxon>eudicotyledons</taxon>
        <taxon>Gunneridae</taxon>
        <taxon>Pentapetalae</taxon>
        <taxon>asterids</taxon>
        <taxon>campanulids</taxon>
        <taxon>Asterales</taxon>
        <taxon>Asteraceae</taxon>
        <taxon>Asteroideae</taxon>
        <taxon>Heliantheae alliance</taxon>
        <taxon>Heliantheae</taxon>
        <taxon>Helianthus</taxon>
    </lineage>
</organism>
<reference evidence="2" key="2">
    <citation type="submission" date="2017-02" db="EMBL/GenBank/DDBJ databases">
        <title>Sunflower complete genome.</title>
        <authorList>
            <person name="Langlade N."/>
            <person name="Munos S."/>
        </authorList>
    </citation>
    <scope>NUCLEOTIDE SEQUENCE [LARGE SCALE GENOMIC DNA]</scope>
    <source>
        <tissue evidence="2">Leaves</tissue>
    </source>
</reference>
<evidence type="ECO:0000313" key="1">
    <source>
        <dbReference type="EMBL" id="KAF5820209.1"/>
    </source>
</evidence>
<dbReference type="Proteomes" id="UP000215914">
    <property type="component" value="Chromosome 2"/>
</dbReference>
<sequence length="64" mass="7408">MFSDFECSTSYNHKATWVKHQVVKPGRMRAQKERVKVTTIDQNNSCDTAPKGLKKWLILSIKLN</sequence>